<evidence type="ECO:0000313" key="11">
    <source>
        <dbReference type="Proteomes" id="UP000515121"/>
    </source>
</evidence>
<evidence type="ECO:0000256" key="5">
    <source>
        <dbReference type="ARBA" id="ARBA00022989"/>
    </source>
</evidence>
<organism evidence="11 13">
    <name type="scientific">Durio zibethinus</name>
    <name type="common">Durian</name>
    <dbReference type="NCBI Taxonomy" id="66656"/>
    <lineage>
        <taxon>Eukaryota</taxon>
        <taxon>Viridiplantae</taxon>
        <taxon>Streptophyta</taxon>
        <taxon>Embryophyta</taxon>
        <taxon>Tracheophyta</taxon>
        <taxon>Spermatophyta</taxon>
        <taxon>Magnoliopsida</taxon>
        <taxon>eudicotyledons</taxon>
        <taxon>Gunneridae</taxon>
        <taxon>Pentapetalae</taxon>
        <taxon>rosids</taxon>
        <taxon>malvids</taxon>
        <taxon>Malvales</taxon>
        <taxon>Malvaceae</taxon>
        <taxon>Helicteroideae</taxon>
        <taxon>Durio</taxon>
    </lineage>
</organism>
<evidence type="ECO:0000259" key="10">
    <source>
        <dbReference type="Pfam" id="PF07885"/>
    </source>
</evidence>
<dbReference type="Gene3D" id="1.10.287.70">
    <property type="match status" value="2"/>
</dbReference>
<evidence type="ECO:0000256" key="2">
    <source>
        <dbReference type="ARBA" id="ARBA00010159"/>
    </source>
</evidence>
<feature type="transmembrane region" description="Helical" evidence="9">
    <location>
        <begin position="67"/>
        <end position="88"/>
    </location>
</feature>
<evidence type="ECO:0000256" key="3">
    <source>
        <dbReference type="ARBA" id="ARBA00022448"/>
    </source>
</evidence>
<gene>
    <name evidence="12 13" type="primary">LOC111276422</name>
</gene>
<dbReference type="Proteomes" id="UP000515121">
    <property type="component" value="Unplaced"/>
</dbReference>
<feature type="transmembrane region" description="Helical" evidence="9">
    <location>
        <begin position="243"/>
        <end position="264"/>
    </location>
</feature>
<keyword evidence="4 9" id="KW-0812">Transmembrane</keyword>
<keyword evidence="6" id="KW-0406">Ion transport</keyword>
<feature type="domain" description="Potassium channel" evidence="10">
    <location>
        <begin position="79"/>
        <end position="153"/>
    </location>
</feature>
<dbReference type="GeneID" id="111276422"/>
<protein>
    <submittedName>
        <fullName evidence="12 13">Two-pore potassium channel 1-like</fullName>
    </submittedName>
</protein>
<dbReference type="OrthoDB" id="415460at2759"/>
<evidence type="ECO:0000256" key="7">
    <source>
        <dbReference type="ARBA" id="ARBA00023136"/>
    </source>
</evidence>
<keyword evidence="11" id="KW-1185">Reference proteome</keyword>
<dbReference type="Pfam" id="PF07885">
    <property type="entry name" value="Ion_trans_2"/>
    <property type="match status" value="2"/>
</dbReference>
<dbReference type="SUPFAM" id="SSF81324">
    <property type="entry name" value="Voltage-gated potassium channels"/>
    <property type="match status" value="2"/>
</dbReference>
<comment type="subcellular location">
    <subcellularLocation>
        <location evidence="1">Membrane</location>
        <topology evidence="1">Multi-pass membrane protein</topology>
    </subcellularLocation>
</comment>
<reference evidence="12 13" key="1">
    <citation type="submission" date="2025-04" db="UniProtKB">
        <authorList>
            <consortium name="RefSeq"/>
        </authorList>
    </citation>
    <scope>IDENTIFICATION</scope>
    <source>
        <tissue evidence="12 13">Fruit stalk</tissue>
    </source>
</reference>
<accession>A0A6P5WQA7</accession>
<dbReference type="GO" id="GO:0030322">
    <property type="term" value="P:stabilization of membrane potential"/>
    <property type="evidence" value="ECO:0007669"/>
    <property type="project" value="TreeGrafter"/>
</dbReference>
<dbReference type="PANTHER" id="PTHR11003:SF277">
    <property type="entry name" value="TWO-PORE POTASSIUM CHANNEL 1-LIKE"/>
    <property type="match status" value="1"/>
</dbReference>
<keyword evidence="8" id="KW-0407">Ion channel</keyword>
<proteinExistence type="inferred from homology"/>
<evidence type="ECO:0000256" key="6">
    <source>
        <dbReference type="ARBA" id="ARBA00023065"/>
    </source>
</evidence>
<dbReference type="PRINTS" id="PR01333">
    <property type="entry name" value="2POREKCHANEL"/>
</dbReference>
<dbReference type="KEGG" id="dzi:111276422"/>
<keyword evidence="3" id="KW-0813">Transport</keyword>
<feature type="transmembrane region" description="Helical" evidence="9">
    <location>
        <begin position="125"/>
        <end position="149"/>
    </location>
</feature>
<feature type="transmembrane region" description="Helical" evidence="9">
    <location>
        <begin position="189"/>
        <end position="210"/>
    </location>
</feature>
<dbReference type="AlphaFoldDB" id="A0A6P5WQA7"/>
<keyword evidence="5 9" id="KW-1133">Transmembrane helix</keyword>
<dbReference type="GO" id="GO:0015271">
    <property type="term" value="F:outward rectifier potassium channel activity"/>
    <property type="evidence" value="ECO:0007669"/>
    <property type="project" value="TreeGrafter"/>
</dbReference>
<dbReference type="RefSeq" id="XP_022717887.1">
    <property type="nucleotide sequence ID" value="XM_022862152.1"/>
</dbReference>
<sequence>MLRHFNSIITMASNAAKQAKLPMAAESETLTNDENAPKKKSFLSYKTTSVAANCAPPRTIRTDFPDLIRLGIYFGIYLSVGTTSFYALRDHIRGKKTNDFIDSLYLCVVTMTTVGYGDLVPHSFLSQLICSVFITVGMCLFGIVVKIAANYLVMKQQMVLINALHMAQKIGPMEALKEIESLKIDYTKCLISLIAMAVHFVIGIFILVTVEGMDFTDAVYCVCTTMTTVGFGDESFSTESGRMFGIIWISTGTSCLGQLFLYIAEIYTDIETRKLIKWVISNKIIAKKDLEAADHVEDDKVYGAADFILYKLKEMGKIKQEDISFAMKDIDDVIKDLYVANQSVSDMIPAQSSQNK</sequence>
<evidence type="ECO:0000256" key="4">
    <source>
        <dbReference type="ARBA" id="ARBA00022692"/>
    </source>
</evidence>
<dbReference type="GO" id="GO:0022841">
    <property type="term" value="F:potassium ion leak channel activity"/>
    <property type="evidence" value="ECO:0007669"/>
    <property type="project" value="TreeGrafter"/>
</dbReference>
<evidence type="ECO:0000313" key="12">
    <source>
        <dbReference type="RefSeq" id="XP_022717886.1"/>
    </source>
</evidence>
<dbReference type="InterPro" id="IPR013099">
    <property type="entry name" value="K_chnl_dom"/>
</dbReference>
<dbReference type="InterPro" id="IPR003280">
    <property type="entry name" value="2pore_dom_K_chnl"/>
</dbReference>
<name>A0A6P5WQA7_DURZI</name>
<dbReference type="PANTHER" id="PTHR11003">
    <property type="entry name" value="POTASSIUM CHANNEL, SUBFAMILY K"/>
    <property type="match status" value="1"/>
</dbReference>
<evidence type="ECO:0000256" key="1">
    <source>
        <dbReference type="ARBA" id="ARBA00004141"/>
    </source>
</evidence>
<dbReference type="GO" id="GO:0009705">
    <property type="term" value="C:plant-type vacuole membrane"/>
    <property type="evidence" value="ECO:0007669"/>
    <property type="project" value="TreeGrafter"/>
</dbReference>
<comment type="similarity">
    <text evidence="2">Belongs to the two pore domain potassium channel (TC 1.A.1.7) family.</text>
</comment>
<evidence type="ECO:0000256" key="9">
    <source>
        <dbReference type="SAM" id="Phobius"/>
    </source>
</evidence>
<evidence type="ECO:0000256" key="8">
    <source>
        <dbReference type="ARBA" id="ARBA00023303"/>
    </source>
</evidence>
<feature type="domain" description="Potassium channel" evidence="10">
    <location>
        <begin position="197"/>
        <end position="267"/>
    </location>
</feature>
<dbReference type="RefSeq" id="XP_022717886.1">
    <property type="nucleotide sequence ID" value="XM_022862151.1"/>
</dbReference>
<keyword evidence="7 9" id="KW-0472">Membrane</keyword>
<dbReference type="GO" id="GO:0005886">
    <property type="term" value="C:plasma membrane"/>
    <property type="evidence" value="ECO:0007669"/>
    <property type="project" value="TreeGrafter"/>
</dbReference>
<evidence type="ECO:0000313" key="13">
    <source>
        <dbReference type="RefSeq" id="XP_022717887.1"/>
    </source>
</evidence>